<proteinExistence type="predicted"/>
<comment type="caution">
    <text evidence="2">The sequence shown here is derived from an EMBL/GenBank/DDBJ whole genome shotgun (WGS) entry which is preliminary data.</text>
</comment>
<gene>
    <name evidence="2" type="ORF">QBC37DRAFT_401473</name>
</gene>
<evidence type="ECO:0000313" key="3">
    <source>
        <dbReference type="Proteomes" id="UP001301769"/>
    </source>
</evidence>
<dbReference type="EMBL" id="MU858126">
    <property type="protein sequence ID" value="KAK4212495.1"/>
    <property type="molecule type" value="Genomic_DNA"/>
</dbReference>
<feature type="region of interest" description="Disordered" evidence="1">
    <location>
        <begin position="1"/>
        <end position="24"/>
    </location>
</feature>
<reference evidence="2" key="2">
    <citation type="submission" date="2023-05" db="EMBL/GenBank/DDBJ databases">
        <authorList>
            <consortium name="Lawrence Berkeley National Laboratory"/>
            <person name="Steindorff A."/>
            <person name="Hensen N."/>
            <person name="Bonometti L."/>
            <person name="Westerberg I."/>
            <person name="Brannstrom I.O."/>
            <person name="Guillou S."/>
            <person name="Cros-Aarteil S."/>
            <person name="Calhoun S."/>
            <person name="Haridas S."/>
            <person name="Kuo A."/>
            <person name="Mondo S."/>
            <person name="Pangilinan J."/>
            <person name="Riley R."/>
            <person name="Labutti K."/>
            <person name="Andreopoulos B."/>
            <person name="Lipzen A."/>
            <person name="Chen C."/>
            <person name="Yanf M."/>
            <person name="Daum C."/>
            <person name="Ng V."/>
            <person name="Clum A."/>
            <person name="Ohm R."/>
            <person name="Martin F."/>
            <person name="Silar P."/>
            <person name="Natvig D."/>
            <person name="Lalanne C."/>
            <person name="Gautier V."/>
            <person name="Ament-Velasquez S.L."/>
            <person name="Kruys A."/>
            <person name="Hutchinson M.I."/>
            <person name="Powell A.J."/>
            <person name="Barry K."/>
            <person name="Miller A.N."/>
            <person name="Grigoriev I.V."/>
            <person name="Debuchy R."/>
            <person name="Gladieux P."/>
            <person name="Thoren M.H."/>
            <person name="Johannesson H."/>
        </authorList>
    </citation>
    <scope>NUCLEOTIDE SEQUENCE</scope>
    <source>
        <strain evidence="2">PSN293</strain>
    </source>
</reference>
<feature type="compositionally biased region" description="Polar residues" evidence="1">
    <location>
        <begin position="1"/>
        <end position="13"/>
    </location>
</feature>
<accession>A0AAN6Y722</accession>
<dbReference type="AlphaFoldDB" id="A0AAN6Y722"/>
<reference evidence="2" key="1">
    <citation type="journal article" date="2023" name="Mol. Phylogenet. Evol.">
        <title>Genome-scale phylogeny and comparative genomics of the fungal order Sordariales.</title>
        <authorList>
            <person name="Hensen N."/>
            <person name="Bonometti L."/>
            <person name="Westerberg I."/>
            <person name="Brannstrom I.O."/>
            <person name="Guillou S."/>
            <person name="Cros-Aarteil S."/>
            <person name="Calhoun S."/>
            <person name="Haridas S."/>
            <person name="Kuo A."/>
            <person name="Mondo S."/>
            <person name="Pangilinan J."/>
            <person name="Riley R."/>
            <person name="LaButti K."/>
            <person name="Andreopoulos B."/>
            <person name="Lipzen A."/>
            <person name="Chen C."/>
            <person name="Yan M."/>
            <person name="Daum C."/>
            <person name="Ng V."/>
            <person name="Clum A."/>
            <person name="Steindorff A."/>
            <person name="Ohm R.A."/>
            <person name="Martin F."/>
            <person name="Silar P."/>
            <person name="Natvig D.O."/>
            <person name="Lalanne C."/>
            <person name="Gautier V."/>
            <person name="Ament-Velasquez S.L."/>
            <person name="Kruys A."/>
            <person name="Hutchinson M.I."/>
            <person name="Powell A.J."/>
            <person name="Barry K."/>
            <person name="Miller A.N."/>
            <person name="Grigoriev I.V."/>
            <person name="Debuchy R."/>
            <person name="Gladieux P."/>
            <person name="Hiltunen Thoren M."/>
            <person name="Johannesson H."/>
        </authorList>
    </citation>
    <scope>NUCLEOTIDE SEQUENCE</scope>
    <source>
        <strain evidence="2">PSN293</strain>
    </source>
</reference>
<sequence>MSLLKTTKPTHPSSGELLVATPQKETDLSSSWKIHQGETRQSAVGLFKSCPGPQIKPMSMGRICQVRQVHELENSSHPSGGELVVTPRITNRSRPGKSFRGDQYGPRWAFSSPAQDHNWPTAQSRLFWGGNCIRSKMGLFESCPGQQQTDRSISLDLPSWQPTWYKTQAQKRARPVRALPDRSPVLFMPQSRAIRMSETRIESQVEDGWPRFLHAVRVRSS</sequence>
<protein>
    <submittedName>
        <fullName evidence="2">Uncharacterized protein</fullName>
    </submittedName>
</protein>
<keyword evidence="3" id="KW-1185">Reference proteome</keyword>
<name>A0AAN6Y722_9PEZI</name>
<dbReference type="Proteomes" id="UP001301769">
    <property type="component" value="Unassembled WGS sequence"/>
</dbReference>
<organism evidence="2 3">
    <name type="scientific">Rhypophila decipiens</name>
    <dbReference type="NCBI Taxonomy" id="261697"/>
    <lineage>
        <taxon>Eukaryota</taxon>
        <taxon>Fungi</taxon>
        <taxon>Dikarya</taxon>
        <taxon>Ascomycota</taxon>
        <taxon>Pezizomycotina</taxon>
        <taxon>Sordariomycetes</taxon>
        <taxon>Sordariomycetidae</taxon>
        <taxon>Sordariales</taxon>
        <taxon>Naviculisporaceae</taxon>
        <taxon>Rhypophila</taxon>
    </lineage>
</organism>
<evidence type="ECO:0000256" key="1">
    <source>
        <dbReference type="SAM" id="MobiDB-lite"/>
    </source>
</evidence>
<evidence type="ECO:0000313" key="2">
    <source>
        <dbReference type="EMBL" id="KAK4212495.1"/>
    </source>
</evidence>